<feature type="chain" id="PRO_5045618056" evidence="3">
    <location>
        <begin position="27"/>
        <end position="317"/>
    </location>
</feature>
<comment type="caution">
    <text evidence="4">The sequence shown here is derived from an EMBL/GenBank/DDBJ whole genome shotgun (WGS) entry which is preliminary data.</text>
</comment>
<dbReference type="Proteomes" id="UP000746595">
    <property type="component" value="Unassembled WGS sequence"/>
</dbReference>
<dbReference type="RefSeq" id="WP_168150816.1">
    <property type="nucleotide sequence ID" value="NZ_JAAWVT010000001.1"/>
</dbReference>
<evidence type="ECO:0000313" key="5">
    <source>
        <dbReference type="Proteomes" id="UP000746595"/>
    </source>
</evidence>
<protein>
    <submittedName>
        <fullName evidence="4">Phosphate/phosphite/phosphonate ABC transporter substrate-binding protein</fullName>
    </submittedName>
</protein>
<keyword evidence="5" id="KW-1185">Reference proteome</keyword>
<dbReference type="Pfam" id="PF12974">
    <property type="entry name" value="Phosphonate-bd"/>
    <property type="match status" value="1"/>
</dbReference>
<dbReference type="PANTHER" id="PTHR35841">
    <property type="entry name" value="PHOSPHONATES-BINDING PERIPLASMIC PROTEIN"/>
    <property type="match status" value="1"/>
</dbReference>
<evidence type="ECO:0000256" key="1">
    <source>
        <dbReference type="ARBA" id="ARBA00007162"/>
    </source>
</evidence>
<dbReference type="EMBL" id="JAAWVT010000001">
    <property type="protein sequence ID" value="NKG19929.1"/>
    <property type="molecule type" value="Genomic_DNA"/>
</dbReference>
<evidence type="ECO:0000256" key="3">
    <source>
        <dbReference type="SAM" id="SignalP"/>
    </source>
</evidence>
<evidence type="ECO:0000256" key="2">
    <source>
        <dbReference type="ARBA" id="ARBA00022729"/>
    </source>
</evidence>
<name>A0ABX1G1U6_9MICC</name>
<dbReference type="PROSITE" id="PS51257">
    <property type="entry name" value="PROKAR_LIPOPROTEIN"/>
    <property type="match status" value="1"/>
</dbReference>
<dbReference type="NCBIfam" id="TIGR01098">
    <property type="entry name" value="3A0109s03R"/>
    <property type="match status" value="1"/>
</dbReference>
<dbReference type="InterPro" id="IPR005770">
    <property type="entry name" value="PhnD"/>
</dbReference>
<evidence type="ECO:0000313" key="4">
    <source>
        <dbReference type="EMBL" id="NKG19929.1"/>
    </source>
</evidence>
<dbReference type="CDD" id="cd01071">
    <property type="entry name" value="PBP2_PhnD_like"/>
    <property type="match status" value="1"/>
</dbReference>
<reference evidence="4 5" key="1">
    <citation type="submission" date="2020-04" db="EMBL/GenBank/DDBJ databases">
        <title>Paeniglutamicibacter sp. ANT13_2, a novel actinomycete isolated from sediment in Antarctica.</title>
        <authorList>
            <person name="Sakdapetsiri C."/>
            <person name="Pinyakong O."/>
        </authorList>
    </citation>
    <scope>NUCLEOTIDE SEQUENCE [LARGE SCALE GENOMIC DNA]</scope>
    <source>
        <strain evidence="4 5">ANT13_2</strain>
    </source>
</reference>
<sequence length="317" mass="32811">MKRKTLAFTAAIAAAALLTACAPAEAETTAAGFPAEIVIGAIPNENSSDLTGTYEPLIKMLEAETGSKVKLQQASDYAGIVEGMIADRVDIAFLGPFSYVIATTNQADIKPLGALAGEKGEPSGYHALGITQGKNTAVNSIKDFAGKDTCFVDPGSTSGFLYPSAGLIEAGVVTSGKESDISAGLKPIYAGGHDASALSVKNGDCEVGFAMQSMVEQTLPAKGEVAEGELKSVWTSELIPGSVFAVRNSVGEDTTNKLTTLFSEKANADYFESQGYCSGEDCLITGEHAWGVVPATDADYDGIRSVCASTKSEKCES</sequence>
<proteinExistence type="inferred from homology"/>
<dbReference type="PANTHER" id="PTHR35841:SF1">
    <property type="entry name" value="PHOSPHONATES-BINDING PERIPLASMIC PROTEIN"/>
    <property type="match status" value="1"/>
</dbReference>
<comment type="similarity">
    <text evidence="1">Belongs to the phosphate/phosphite/phosphonate binding protein family.</text>
</comment>
<feature type="signal peptide" evidence="3">
    <location>
        <begin position="1"/>
        <end position="26"/>
    </location>
</feature>
<organism evidence="4 5">
    <name type="scientific">Paeniglutamicibacter terrestris</name>
    <dbReference type="NCBI Taxonomy" id="2723403"/>
    <lineage>
        <taxon>Bacteria</taxon>
        <taxon>Bacillati</taxon>
        <taxon>Actinomycetota</taxon>
        <taxon>Actinomycetes</taxon>
        <taxon>Micrococcales</taxon>
        <taxon>Micrococcaceae</taxon>
        <taxon>Paeniglutamicibacter</taxon>
    </lineage>
</organism>
<keyword evidence="2 3" id="KW-0732">Signal</keyword>
<gene>
    <name evidence="4" type="ORF">HED64_04285</name>
</gene>
<dbReference type="Gene3D" id="3.40.190.10">
    <property type="entry name" value="Periplasmic binding protein-like II"/>
    <property type="match status" value="2"/>
</dbReference>
<accession>A0ABX1G1U6</accession>
<dbReference type="SUPFAM" id="SSF53850">
    <property type="entry name" value="Periplasmic binding protein-like II"/>
    <property type="match status" value="1"/>
</dbReference>